<sequence>MLSRRLQNRLSQRNFRERKSMYTIDLENQSNPNTVSESERNQLLLREARDLRPEMLQLRSMALKISVFLDAIGLQIVKILDIDGHPGQSLRRTEICSDFEDGLANSDEDDKSSVEQRFQHNMGC</sequence>
<organism evidence="2 3">
    <name type="scientific">Fusarium mangiferae</name>
    <name type="common">Mango malformation disease fungus</name>
    <dbReference type="NCBI Taxonomy" id="192010"/>
    <lineage>
        <taxon>Eukaryota</taxon>
        <taxon>Fungi</taxon>
        <taxon>Dikarya</taxon>
        <taxon>Ascomycota</taxon>
        <taxon>Pezizomycotina</taxon>
        <taxon>Sordariomycetes</taxon>
        <taxon>Hypocreomycetidae</taxon>
        <taxon>Hypocreales</taxon>
        <taxon>Nectriaceae</taxon>
        <taxon>Fusarium</taxon>
        <taxon>Fusarium fujikuroi species complex</taxon>
    </lineage>
</organism>
<dbReference type="EMBL" id="FCQH01000009">
    <property type="protein sequence ID" value="CVK98760.1"/>
    <property type="molecule type" value="Genomic_DNA"/>
</dbReference>
<dbReference type="SUPFAM" id="SSF57959">
    <property type="entry name" value="Leucine zipper domain"/>
    <property type="match status" value="1"/>
</dbReference>
<dbReference type="CDD" id="cd14688">
    <property type="entry name" value="bZIP_YAP"/>
    <property type="match status" value="1"/>
</dbReference>
<dbReference type="Proteomes" id="UP000184255">
    <property type="component" value="Unassembled WGS sequence"/>
</dbReference>
<comment type="caution">
    <text evidence="2">The sequence shown here is derived from an EMBL/GenBank/DDBJ whole genome shotgun (WGS) entry which is preliminary data.</text>
</comment>
<dbReference type="InterPro" id="IPR046347">
    <property type="entry name" value="bZIP_sf"/>
</dbReference>
<evidence type="ECO:0000313" key="3">
    <source>
        <dbReference type="Proteomes" id="UP000184255"/>
    </source>
</evidence>
<gene>
    <name evidence="2" type="ORF">FMAN_08455</name>
</gene>
<accession>A0A1L7TJA0</accession>
<dbReference type="GO" id="GO:0003700">
    <property type="term" value="F:DNA-binding transcription factor activity"/>
    <property type="evidence" value="ECO:0007669"/>
    <property type="project" value="InterPro"/>
</dbReference>
<dbReference type="AlphaFoldDB" id="A0A1L7TJA0"/>
<evidence type="ECO:0000313" key="2">
    <source>
        <dbReference type="EMBL" id="CVK98760.1"/>
    </source>
</evidence>
<dbReference type="InterPro" id="IPR004827">
    <property type="entry name" value="bZIP"/>
</dbReference>
<dbReference type="VEuPathDB" id="FungiDB:FMAN_08455"/>
<reference evidence="3" key="1">
    <citation type="journal article" date="2016" name="Genome Biol. Evol.">
        <title>Comparative 'omics' of the Fusarium fujikuroi species complex highlights differences in genetic potential and metabolite synthesis.</title>
        <authorList>
            <person name="Niehaus E.-M."/>
            <person name="Muensterkoetter M."/>
            <person name="Proctor R.H."/>
            <person name="Brown D.W."/>
            <person name="Sharon A."/>
            <person name="Idan Y."/>
            <person name="Oren-Young L."/>
            <person name="Sieber C.M."/>
            <person name="Novak O."/>
            <person name="Pencik A."/>
            <person name="Tarkowska D."/>
            <person name="Hromadova K."/>
            <person name="Freeman S."/>
            <person name="Maymon M."/>
            <person name="Elazar M."/>
            <person name="Youssef S.A."/>
            <person name="El-Shabrawy E.S.M."/>
            <person name="Shalaby A.B.A."/>
            <person name="Houterman P."/>
            <person name="Brock N.L."/>
            <person name="Burkhardt I."/>
            <person name="Tsavkelova E.A."/>
            <person name="Dickschat J.S."/>
            <person name="Galuszka P."/>
            <person name="Gueldener U."/>
            <person name="Tudzynski B."/>
        </authorList>
    </citation>
    <scope>NUCLEOTIDE SEQUENCE [LARGE SCALE GENOMIC DNA]</scope>
    <source>
        <strain evidence="3">MRC7560</strain>
    </source>
</reference>
<keyword evidence="3" id="KW-1185">Reference proteome</keyword>
<name>A0A1L7TJA0_FUSMA</name>
<proteinExistence type="predicted"/>
<dbReference type="RefSeq" id="XP_041685432.1">
    <property type="nucleotide sequence ID" value="XM_041835249.1"/>
</dbReference>
<feature type="domain" description="BZIP" evidence="1">
    <location>
        <begin position="4"/>
        <end position="18"/>
    </location>
</feature>
<dbReference type="GeneID" id="65087715"/>
<protein>
    <recommendedName>
        <fullName evidence="1">BZIP domain-containing protein</fullName>
    </recommendedName>
</protein>
<dbReference type="PROSITE" id="PS00036">
    <property type="entry name" value="BZIP_BASIC"/>
    <property type="match status" value="1"/>
</dbReference>
<evidence type="ECO:0000259" key="1">
    <source>
        <dbReference type="PROSITE" id="PS00036"/>
    </source>
</evidence>
<dbReference type="Gene3D" id="1.20.5.170">
    <property type="match status" value="1"/>
</dbReference>